<dbReference type="InterPro" id="IPR050576">
    <property type="entry name" value="Cilia_flagella_integrity"/>
</dbReference>
<dbReference type="Gene3D" id="3.80.10.10">
    <property type="entry name" value="Ribonuclease Inhibitor"/>
    <property type="match status" value="2"/>
</dbReference>
<dbReference type="Proteomes" id="UP001046870">
    <property type="component" value="Chromosome 1"/>
</dbReference>
<evidence type="ECO:0000259" key="15">
    <source>
        <dbReference type="PROSITE" id="PS50245"/>
    </source>
</evidence>
<dbReference type="PANTHER" id="PTHR45973:SF9">
    <property type="entry name" value="LEUCINE-RICH REPEAT-CONTAINING PROTEIN 46"/>
    <property type="match status" value="1"/>
</dbReference>
<dbReference type="AlphaFoldDB" id="A0A9D3QL87"/>
<comment type="subunit">
    <text evidence="12">Supercomplex made of cofactors A to E. Cofactors A and D function by capturing and stabilizing tubulin in a quasi-native conformation. Cofactor E binds to the cofactor D-tubulin complex; interaction with cofactor C then causes the release of tubulin polypeptides that are committed to the native state.</text>
</comment>
<keyword evidence="7" id="KW-0677">Repeat</keyword>
<name>A0A9D3QL87_MEGAT</name>
<dbReference type="SUPFAM" id="SSF74924">
    <property type="entry name" value="Cap-Gly domain"/>
    <property type="match status" value="1"/>
</dbReference>
<evidence type="ECO:0000256" key="2">
    <source>
        <dbReference type="ARBA" id="ARBA00004245"/>
    </source>
</evidence>
<accession>A0A9D3QL87</accession>
<dbReference type="InterPro" id="IPR029071">
    <property type="entry name" value="Ubiquitin-like_domsf"/>
</dbReference>
<dbReference type="Gene3D" id="2.30.30.190">
    <property type="entry name" value="CAP Gly-rich-like domain"/>
    <property type="match status" value="1"/>
</dbReference>
<dbReference type="Pfam" id="PF14560">
    <property type="entry name" value="Ubiquitin_2"/>
    <property type="match status" value="1"/>
</dbReference>
<organism evidence="16 17">
    <name type="scientific">Megalops atlanticus</name>
    <name type="common">Tarpon</name>
    <name type="synonym">Clupea gigantea</name>
    <dbReference type="NCBI Taxonomy" id="7932"/>
    <lineage>
        <taxon>Eukaryota</taxon>
        <taxon>Metazoa</taxon>
        <taxon>Chordata</taxon>
        <taxon>Craniata</taxon>
        <taxon>Vertebrata</taxon>
        <taxon>Euteleostomi</taxon>
        <taxon>Actinopterygii</taxon>
        <taxon>Neopterygii</taxon>
        <taxon>Teleostei</taxon>
        <taxon>Elopiformes</taxon>
        <taxon>Megalopidae</taxon>
        <taxon>Megalops</taxon>
    </lineage>
</organism>
<evidence type="ECO:0000256" key="12">
    <source>
        <dbReference type="ARBA" id="ARBA00026055"/>
    </source>
</evidence>
<dbReference type="PANTHER" id="PTHR45973">
    <property type="entry name" value="PROTEIN PHOSPHATASE 1 REGULATORY SUBUNIT SDS22-RELATED"/>
    <property type="match status" value="1"/>
</dbReference>
<dbReference type="OrthoDB" id="5273213at2759"/>
<proteinExistence type="inferred from homology"/>
<dbReference type="InterPro" id="IPR001611">
    <property type="entry name" value="Leu-rich_rpt"/>
</dbReference>
<gene>
    <name evidence="16" type="ORF">MATL_G00019360</name>
</gene>
<evidence type="ECO:0000313" key="17">
    <source>
        <dbReference type="Proteomes" id="UP001046870"/>
    </source>
</evidence>
<dbReference type="Pfam" id="PF00560">
    <property type="entry name" value="LRR_1"/>
    <property type="match status" value="1"/>
</dbReference>
<dbReference type="Pfam" id="PF01302">
    <property type="entry name" value="CAP_GLY"/>
    <property type="match status" value="1"/>
</dbReference>
<evidence type="ECO:0000256" key="9">
    <source>
        <dbReference type="ARBA" id="ARBA00023186"/>
    </source>
</evidence>
<dbReference type="PROSITE" id="PS51450">
    <property type="entry name" value="LRR"/>
    <property type="match status" value="2"/>
</dbReference>
<protein>
    <recommendedName>
        <fullName evidence="4">Tubulin-specific chaperone E</fullName>
    </recommendedName>
    <alternativeName>
        <fullName evidence="13">Tubulin-folding cofactor E</fullName>
    </alternativeName>
</protein>
<keyword evidence="5" id="KW-0963">Cytoplasm</keyword>
<feature type="domain" description="CAP-Gly" evidence="15">
    <location>
        <begin position="97"/>
        <end position="141"/>
    </location>
</feature>
<evidence type="ECO:0000256" key="14">
    <source>
        <dbReference type="ARBA" id="ARBA00058684"/>
    </source>
</evidence>
<sequence length="595" mass="67210">MVKNFERSNHKSPRDLFLGAPSHNINVTVLPYHCKFVCFCIQYYRWLNELPTRNFVTVCPMRVINSESSTMTEGIPSDAVGRRVVCDGERGTVRYVGTVPPTAGVWLGVEWDNPERGKHDGSHEGVYYFTCRHPTGGSFVRPKKVSFGVDFLTAMKQRYEMELKQAIGEEIKISIKTVQLVGFEALSEKQRLENLTEASVANCDVCGAGPENEIKQTTPNIRTLNLSSNLLSSWEGVALITHQLEKLHELDLSHNRLSLPAEPASLSPSFRGLKVLALNSCALTWTEVLEFAPMWPQLEELYLYDNAITELHRPVNVLQSLTLLDLTSNPLTDGSEVLKLAELPRLEELKLSHMGLSSLQFNDVGPGCKTTMFPALRSLVLDDNNIAEWSVVNELDKLARLQQLAIDRNPLMSGERNRETARQLLIARVARLEFVNKIPVTPDERKGAELDYCKMFGEKWLESGGSRDQALSRPSEEFTAQHPRYQSLIQKYGAPEEGEMKKQKPFALKNQLLTITFVCPDASDRKPIEKKLPDSMIVQKMKGLLFRLLKIPGSELKLTYTSSKMEGKEIEIDNDLKPLQFYSIEDGDKVLVRWT</sequence>
<dbReference type="Gene3D" id="3.10.20.90">
    <property type="entry name" value="Phosphatidylinositol 3-kinase Catalytic Subunit, Chain A, domain 1"/>
    <property type="match status" value="1"/>
</dbReference>
<evidence type="ECO:0000256" key="1">
    <source>
        <dbReference type="ARBA" id="ARBA00004138"/>
    </source>
</evidence>
<comment type="caution">
    <text evidence="16">The sequence shown here is derived from an EMBL/GenBank/DDBJ whole genome shotgun (WGS) entry which is preliminary data.</text>
</comment>
<comment type="subcellular location">
    <subcellularLocation>
        <location evidence="1">Cell projection</location>
        <location evidence="1">Cilium</location>
    </subcellularLocation>
    <subcellularLocation>
        <location evidence="2">Cytoplasm</location>
        <location evidence="2">Cytoskeleton</location>
    </subcellularLocation>
</comment>
<keyword evidence="9" id="KW-0143">Chaperone</keyword>
<dbReference type="EMBL" id="JAFDVH010000001">
    <property type="protein sequence ID" value="KAG7492920.1"/>
    <property type="molecule type" value="Genomic_DNA"/>
</dbReference>
<keyword evidence="10" id="KW-0206">Cytoskeleton</keyword>
<dbReference type="InterPro" id="IPR036859">
    <property type="entry name" value="CAP-Gly_dom_sf"/>
</dbReference>
<keyword evidence="8" id="KW-0969">Cilium</keyword>
<evidence type="ECO:0000256" key="6">
    <source>
        <dbReference type="ARBA" id="ARBA00022614"/>
    </source>
</evidence>
<dbReference type="SUPFAM" id="SSF54236">
    <property type="entry name" value="Ubiquitin-like"/>
    <property type="match status" value="1"/>
</dbReference>
<evidence type="ECO:0000256" key="3">
    <source>
        <dbReference type="ARBA" id="ARBA00006286"/>
    </source>
</evidence>
<dbReference type="PROSITE" id="PS00845">
    <property type="entry name" value="CAP_GLY_1"/>
    <property type="match status" value="1"/>
</dbReference>
<dbReference type="GO" id="GO:0005856">
    <property type="term" value="C:cytoskeleton"/>
    <property type="evidence" value="ECO:0007669"/>
    <property type="project" value="UniProtKB-SubCell"/>
</dbReference>
<reference evidence="16" key="1">
    <citation type="submission" date="2021-01" db="EMBL/GenBank/DDBJ databases">
        <authorList>
            <person name="Zahm M."/>
            <person name="Roques C."/>
            <person name="Cabau C."/>
            <person name="Klopp C."/>
            <person name="Donnadieu C."/>
            <person name="Jouanno E."/>
            <person name="Lampietro C."/>
            <person name="Louis A."/>
            <person name="Herpin A."/>
            <person name="Echchiki A."/>
            <person name="Berthelot C."/>
            <person name="Parey E."/>
            <person name="Roest-Crollius H."/>
            <person name="Braasch I."/>
            <person name="Postlethwait J."/>
            <person name="Bobe J."/>
            <person name="Montfort J."/>
            <person name="Bouchez O."/>
            <person name="Begum T."/>
            <person name="Mejri S."/>
            <person name="Adams A."/>
            <person name="Chen W.-J."/>
            <person name="Guiguen Y."/>
        </authorList>
    </citation>
    <scope>NUCLEOTIDE SEQUENCE</scope>
    <source>
        <strain evidence="16">YG-15Mar2019-1</strain>
        <tissue evidence="16">Brain</tissue>
    </source>
</reference>
<keyword evidence="17" id="KW-1185">Reference proteome</keyword>
<evidence type="ECO:0000256" key="7">
    <source>
        <dbReference type="ARBA" id="ARBA00022737"/>
    </source>
</evidence>
<dbReference type="SUPFAM" id="SSF52058">
    <property type="entry name" value="L domain-like"/>
    <property type="match status" value="1"/>
</dbReference>
<dbReference type="CDD" id="cd17044">
    <property type="entry name" value="Ubl_TBCE"/>
    <property type="match status" value="1"/>
</dbReference>
<keyword evidence="6" id="KW-0433">Leucine-rich repeat</keyword>
<dbReference type="InterPro" id="IPR044079">
    <property type="entry name" value="Ubl_TBCE"/>
</dbReference>
<evidence type="ECO:0000256" key="8">
    <source>
        <dbReference type="ARBA" id="ARBA00023069"/>
    </source>
</evidence>
<dbReference type="FunFam" id="3.80.10.10:FF:001017">
    <property type="entry name" value="Tubulin-specific chaperone E"/>
    <property type="match status" value="1"/>
</dbReference>
<comment type="similarity">
    <text evidence="3">Belongs to the TBCE family.</text>
</comment>
<evidence type="ECO:0000256" key="10">
    <source>
        <dbReference type="ARBA" id="ARBA00023212"/>
    </source>
</evidence>
<comment type="function">
    <text evidence="14">Tubulin-folding protein; involved in the second step of the tubulin folding pathway.</text>
</comment>
<keyword evidence="11" id="KW-0966">Cell projection</keyword>
<evidence type="ECO:0000256" key="13">
    <source>
        <dbReference type="ARBA" id="ARBA00030180"/>
    </source>
</evidence>
<dbReference type="FunFam" id="2.30.30.190:FF:000008">
    <property type="entry name" value="Tubulin-specific chaperone E"/>
    <property type="match status" value="1"/>
</dbReference>
<evidence type="ECO:0000256" key="5">
    <source>
        <dbReference type="ARBA" id="ARBA00022490"/>
    </source>
</evidence>
<evidence type="ECO:0000313" key="16">
    <source>
        <dbReference type="EMBL" id="KAG7492920.1"/>
    </source>
</evidence>
<dbReference type="FunFam" id="3.10.20.90:FF:000173">
    <property type="entry name" value="Tubulin-specific chaperone E"/>
    <property type="match status" value="1"/>
</dbReference>
<evidence type="ECO:0000256" key="11">
    <source>
        <dbReference type="ARBA" id="ARBA00023273"/>
    </source>
</evidence>
<evidence type="ECO:0000256" key="4">
    <source>
        <dbReference type="ARBA" id="ARBA00015004"/>
    </source>
</evidence>
<dbReference type="PROSITE" id="PS50245">
    <property type="entry name" value="CAP_GLY_2"/>
    <property type="match status" value="1"/>
</dbReference>
<dbReference type="InterPro" id="IPR000938">
    <property type="entry name" value="CAP-Gly_domain"/>
</dbReference>
<dbReference type="InterPro" id="IPR032675">
    <property type="entry name" value="LRR_dom_sf"/>
</dbReference>
<dbReference type="InterPro" id="IPR000626">
    <property type="entry name" value="Ubiquitin-like_dom"/>
</dbReference>
<dbReference type="SMART" id="SM01052">
    <property type="entry name" value="CAP_GLY"/>
    <property type="match status" value="1"/>
</dbReference>